<dbReference type="EMBL" id="KV906423">
    <property type="protein sequence ID" value="OON14771.1"/>
    <property type="molecule type" value="Genomic_DNA"/>
</dbReference>
<dbReference type="AlphaFoldDB" id="A0A1S8WK03"/>
<feature type="compositionally biased region" description="Polar residues" evidence="1">
    <location>
        <begin position="124"/>
        <end position="133"/>
    </location>
</feature>
<organism evidence="2 3">
    <name type="scientific">Opisthorchis viverrini</name>
    <name type="common">Southeast Asian liver fluke</name>
    <dbReference type="NCBI Taxonomy" id="6198"/>
    <lineage>
        <taxon>Eukaryota</taxon>
        <taxon>Metazoa</taxon>
        <taxon>Spiralia</taxon>
        <taxon>Lophotrochozoa</taxon>
        <taxon>Platyhelminthes</taxon>
        <taxon>Trematoda</taxon>
        <taxon>Digenea</taxon>
        <taxon>Opisthorchiida</taxon>
        <taxon>Opisthorchiata</taxon>
        <taxon>Opisthorchiidae</taxon>
        <taxon>Opisthorchis</taxon>
    </lineage>
</organism>
<evidence type="ECO:0000313" key="3">
    <source>
        <dbReference type="Proteomes" id="UP000243686"/>
    </source>
</evidence>
<feature type="non-terminal residue" evidence="2">
    <location>
        <position position="1"/>
    </location>
</feature>
<evidence type="ECO:0000313" key="2">
    <source>
        <dbReference type="EMBL" id="OON14771.1"/>
    </source>
</evidence>
<feature type="non-terminal residue" evidence="2">
    <location>
        <position position="232"/>
    </location>
</feature>
<name>A0A1S8WK03_OPIVI</name>
<reference evidence="2 3" key="1">
    <citation type="submission" date="2015-03" db="EMBL/GenBank/DDBJ databases">
        <title>Draft genome of the nematode, Opisthorchis viverrini.</title>
        <authorList>
            <person name="Mitreva M."/>
        </authorList>
    </citation>
    <scope>NUCLEOTIDE SEQUENCE [LARGE SCALE GENOMIC DNA]</scope>
    <source>
        <strain evidence="2">Khon Kaen</strain>
    </source>
</reference>
<feature type="compositionally biased region" description="Basic residues" evidence="1">
    <location>
        <begin position="107"/>
        <end position="119"/>
    </location>
</feature>
<keyword evidence="3" id="KW-1185">Reference proteome</keyword>
<accession>A0A1S8WK03</accession>
<protein>
    <submittedName>
        <fullName evidence="2">Uncharacterized protein</fullName>
    </submittedName>
</protein>
<feature type="region of interest" description="Disordered" evidence="1">
    <location>
        <begin position="1"/>
        <end position="133"/>
    </location>
</feature>
<proteinExistence type="predicted"/>
<sequence>PRSSPSLQAGTGGGAVADEHRDSRKIARKKSNPTLSSAPTSAEAPTPVNEGTVRHSGRMPGLSSEQQPQQSSASAPSRHRRGVQQRASSSNSADSKEDDDRLSSGSKKSKRSHHHHHRHAADSTGDSSPQTAYASTASEQTWVSTAKNMQVCYRTSLLAAVVFYEVEFTASNIRFVSTSNVTVVKFLPMPDPGYDITCAKINFRINEDFDGFALKKRLANTKNAQMAQIKSL</sequence>
<feature type="compositionally biased region" description="Low complexity" evidence="1">
    <location>
        <begin position="63"/>
        <end position="76"/>
    </location>
</feature>
<evidence type="ECO:0000256" key="1">
    <source>
        <dbReference type="SAM" id="MobiDB-lite"/>
    </source>
</evidence>
<gene>
    <name evidence="2" type="ORF">X801_09438</name>
</gene>
<dbReference type="Proteomes" id="UP000243686">
    <property type="component" value="Unassembled WGS sequence"/>
</dbReference>